<organism evidence="2 3">
    <name type="scientific">Desulfoprunum benzoelyticum</name>
    <dbReference type="NCBI Taxonomy" id="1506996"/>
    <lineage>
        <taxon>Bacteria</taxon>
        <taxon>Pseudomonadati</taxon>
        <taxon>Thermodesulfobacteriota</taxon>
        <taxon>Desulfobulbia</taxon>
        <taxon>Desulfobulbales</taxon>
        <taxon>Desulfobulbaceae</taxon>
        <taxon>Desulfoprunum</taxon>
    </lineage>
</organism>
<dbReference type="EMBL" id="JACHEO010000015">
    <property type="protein sequence ID" value="MBB5348781.1"/>
    <property type="molecule type" value="Genomic_DNA"/>
</dbReference>
<feature type="transmembrane region" description="Helical" evidence="1">
    <location>
        <begin position="266"/>
        <end position="289"/>
    </location>
</feature>
<keyword evidence="1" id="KW-0812">Transmembrane</keyword>
<keyword evidence="3" id="KW-1185">Reference proteome</keyword>
<feature type="transmembrane region" description="Helical" evidence="1">
    <location>
        <begin position="187"/>
        <end position="213"/>
    </location>
</feature>
<proteinExistence type="predicted"/>
<evidence type="ECO:0008006" key="4">
    <source>
        <dbReference type="Google" id="ProtNLM"/>
    </source>
</evidence>
<evidence type="ECO:0000313" key="2">
    <source>
        <dbReference type="EMBL" id="MBB5348781.1"/>
    </source>
</evidence>
<name>A0A840V6Y3_9BACT</name>
<comment type="caution">
    <text evidence="2">The sequence shown here is derived from an EMBL/GenBank/DDBJ whole genome shotgun (WGS) entry which is preliminary data.</text>
</comment>
<feature type="transmembrane region" description="Helical" evidence="1">
    <location>
        <begin position="91"/>
        <end position="118"/>
    </location>
</feature>
<keyword evidence="1" id="KW-1133">Transmembrane helix</keyword>
<gene>
    <name evidence="2" type="ORF">HNQ81_002521</name>
</gene>
<dbReference type="AlphaFoldDB" id="A0A840V6Y3"/>
<sequence length="330" mass="35778">MLETKNNVMSGRGAALRTWILSLLHETALTSWELIKITVPVVILTKILEELGMITWLSYLLEPVMSLVGLPGSLGLVWATAMLTSIYGGMAVFAALAPGLSLTGAQVTILCSIMLIAHSLPLELSISRRAGAAVLPIAILRVGGAIVYAVLLDRLCRLLHLWQEPARLLFRTGEVERGLGAWAADQIINVGMIILVIFGIMICMRILRAIGVLTLFERLLGPVLPVFGMSRQAAPLTVVGMVMGLSYGGALIIREACSGKLDRREIFYSMALMGICHSLVEDTLLMMALGGRLGGIFWGRILFSLGIVFAIVRLARFIEQRKTRIPTGTA</sequence>
<protein>
    <recommendedName>
        <fullName evidence="4">Nucleoside recognition protein</fullName>
    </recommendedName>
</protein>
<feature type="transmembrane region" description="Helical" evidence="1">
    <location>
        <begin position="295"/>
        <end position="315"/>
    </location>
</feature>
<feature type="transmembrane region" description="Helical" evidence="1">
    <location>
        <begin position="130"/>
        <end position="151"/>
    </location>
</feature>
<reference evidence="2 3" key="1">
    <citation type="submission" date="2020-08" db="EMBL/GenBank/DDBJ databases">
        <title>Genomic Encyclopedia of Type Strains, Phase IV (KMG-IV): sequencing the most valuable type-strain genomes for metagenomic binning, comparative biology and taxonomic classification.</title>
        <authorList>
            <person name="Goeker M."/>
        </authorList>
    </citation>
    <scope>NUCLEOTIDE SEQUENCE [LARGE SCALE GENOMIC DNA]</scope>
    <source>
        <strain evidence="2 3">DSM 28570</strain>
    </source>
</reference>
<feature type="transmembrane region" description="Helical" evidence="1">
    <location>
        <begin position="233"/>
        <end position="254"/>
    </location>
</feature>
<evidence type="ECO:0000313" key="3">
    <source>
        <dbReference type="Proteomes" id="UP000539642"/>
    </source>
</evidence>
<dbReference type="RefSeq" id="WP_183351607.1">
    <property type="nucleotide sequence ID" value="NZ_JACHEO010000015.1"/>
</dbReference>
<dbReference type="Proteomes" id="UP000539642">
    <property type="component" value="Unassembled WGS sequence"/>
</dbReference>
<keyword evidence="1" id="KW-0472">Membrane</keyword>
<accession>A0A840V6Y3</accession>
<evidence type="ECO:0000256" key="1">
    <source>
        <dbReference type="SAM" id="Phobius"/>
    </source>
</evidence>